<feature type="domain" description="N-acetyltransferase" evidence="1">
    <location>
        <begin position="1"/>
        <end position="113"/>
    </location>
</feature>
<reference evidence="2 3" key="1">
    <citation type="submission" date="2019-08" db="EMBL/GenBank/DDBJ databases">
        <title>Draft genome sequence of Citrobacter portucalensis strain isolated from green turtle.</title>
        <authorList>
            <person name="Fernandes M.R."/>
            <person name="Sellera F.P."/>
            <person name="Goldeberg D.W."/>
            <person name="Costa D.C."/>
            <person name="Lincopan N."/>
        </authorList>
    </citation>
    <scope>NUCLEOTIDE SEQUENCE [LARGE SCALE GENOMIC DNA]</scope>
    <source>
        <strain evidence="2 3">TV06</strain>
    </source>
</reference>
<dbReference type="SUPFAM" id="SSF55729">
    <property type="entry name" value="Acyl-CoA N-acyltransferases (Nat)"/>
    <property type="match status" value="1"/>
</dbReference>
<dbReference type="AlphaFoldDB" id="A0A5B0SPC2"/>
<dbReference type="Gene3D" id="3.40.630.30">
    <property type="match status" value="1"/>
</dbReference>
<comment type="caution">
    <text evidence="2">The sequence shown here is derived from an EMBL/GenBank/DDBJ whole genome shotgun (WGS) entry which is preliminary data.</text>
</comment>
<keyword evidence="2" id="KW-0808">Transferase</keyword>
<dbReference type="InterPro" id="IPR016181">
    <property type="entry name" value="Acyl_CoA_acyltransferase"/>
</dbReference>
<dbReference type="RefSeq" id="WP_149608418.1">
    <property type="nucleotide sequence ID" value="NZ_VTZD01000161.1"/>
</dbReference>
<gene>
    <name evidence="2" type="ORF">D3H66_26375</name>
</gene>
<evidence type="ECO:0000313" key="2">
    <source>
        <dbReference type="EMBL" id="KAA1139647.1"/>
    </source>
</evidence>
<dbReference type="Proteomes" id="UP000323297">
    <property type="component" value="Unassembled WGS sequence"/>
</dbReference>
<evidence type="ECO:0000259" key="1">
    <source>
        <dbReference type="Pfam" id="PF13302"/>
    </source>
</evidence>
<dbReference type="InterPro" id="IPR000182">
    <property type="entry name" value="GNAT_dom"/>
</dbReference>
<feature type="non-terminal residue" evidence="2">
    <location>
        <position position="118"/>
    </location>
</feature>
<accession>A0A5B0SPC2</accession>
<protein>
    <submittedName>
        <fullName evidence="2">GNAT family N-acetyltransferase</fullName>
    </submittedName>
</protein>
<dbReference type="Pfam" id="PF13302">
    <property type="entry name" value="Acetyltransf_3"/>
    <property type="match status" value="1"/>
</dbReference>
<sequence>LKPLEAEDASQIQVLYPLCEIVRYMVSSVTWPYPDIGEENYVNNVALTDMEKGIAWIWTIRISAAPPGLIGLIWLYDVEDNNRGFWLAPEYQGQVFMREASNVDTDYWFNTLNNLSYT</sequence>
<organism evidence="2 3">
    <name type="scientific">Citrobacter portucalensis</name>
    <dbReference type="NCBI Taxonomy" id="1639133"/>
    <lineage>
        <taxon>Bacteria</taxon>
        <taxon>Pseudomonadati</taxon>
        <taxon>Pseudomonadota</taxon>
        <taxon>Gammaproteobacteria</taxon>
        <taxon>Enterobacterales</taxon>
        <taxon>Enterobacteriaceae</taxon>
        <taxon>Citrobacter</taxon>
        <taxon>Citrobacter freundii complex</taxon>
    </lineage>
</organism>
<proteinExistence type="predicted"/>
<evidence type="ECO:0000313" key="3">
    <source>
        <dbReference type="Proteomes" id="UP000323297"/>
    </source>
</evidence>
<dbReference type="EMBL" id="VTZD01000161">
    <property type="protein sequence ID" value="KAA1139647.1"/>
    <property type="molecule type" value="Genomic_DNA"/>
</dbReference>
<feature type="non-terminal residue" evidence="2">
    <location>
        <position position="1"/>
    </location>
</feature>
<name>A0A5B0SPC2_9ENTR</name>
<dbReference type="GO" id="GO:0016747">
    <property type="term" value="F:acyltransferase activity, transferring groups other than amino-acyl groups"/>
    <property type="evidence" value="ECO:0007669"/>
    <property type="project" value="InterPro"/>
</dbReference>